<dbReference type="FunFam" id="3.90.1580.10:FF:000006">
    <property type="entry name" value="Generic methyltransferase, putative"/>
    <property type="match status" value="1"/>
</dbReference>
<dbReference type="InterPro" id="IPR016187">
    <property type="entry name" value="CTDL_fold"/>
</dbReference>
<dbReference type="KEGG" id="nur:ATY38_09330"/>
<reference evidence="7" key="1">
    <citation type="submission" date="2016-10" db="EMBL/GenBank/DDBJ databases">
        <authorList>
            <person name="Varghese N."/>
            <person name="Submissions S."/>
        </authorList>
    </citation>
    <scope>NUCLEOTIDE SEQUENCE [LARGE SCALE GENOMIC DNA]</scope>
    <source>
        <strain evidence="7">Nm10</strain>
    </source>
</reference>
<accession>A0A1H2FT46</accession>
<keyword evidence="7" id="KW-1185">Reference proteome</keyword>
<dbReference type="PANTHER" id="PTHR23150">
    <property type="entry name" value="SULFATASE MODIFYING FACTOR 1, 2"/>
    <property type="match status" value="1"/>
</dbReference>
<dbReference type="GO" id="GO:0120147">
    <property type="term" value="F:formylglycine-generating oxidase activity"/>
    <property type="evidence" value="ECO:0007669"/>
    <property type="project" value="TreeGrafter"/>
</dbReference>
<evidence type="ECO:0000313" key="6">
    <source>
        <dbReference type="EMBL" id="SDU10521.1"/>
    </source>
</evidence>
<dbReference type="InterPro" id="IPR029063">
    <property type="entry name" value="SAM-dependent_MTases_sf"/>
</dbReference>
<dbReference type="SUPFAM" id="SSF53335">
    <property type="entry name" value="S-adenosyl-L-methionine-dependent methyltransferases"/>
    <property type="match status" value="1"/>
</dbReference>
<proteinExistence type="predicted"/>
<dbReference type="Proteomes" id="UP000182882">
    <property type="component" value="Unassembled WGS sequence"/>
</dbReference>
<dbReference type="CDD" id="cd02440">
    <property type="entry name" value="AdoMet_MTases"/>
    <property type="match status" value="1"/>
</dbReference>
<evidence type="ECO:0000256" key="3">
    <source>
        <dbReference type="ARBA" id="ARBA00037882"/>
    </source>
</evidence>
<evidence type="ECO:0000256" key="2">
    <source>
        <dbReference type="ARBA" id="ARBA00023004"/>
    </source>
</evidence>
<dbReference type="SUPFAM" id="SSF56436">
    <property type="entry name" value="C-type lectin-like"/>
    <property type="match status" value="1"/>
</dbReference>
<dbReference type="Gene3D" id="3.90.1580.10">
    <property type="entry name" value="paralog of FGE (formylglycine-generating enzyme)"/>
    <property type="match status" value="1"/>
</dbReference>
<evidence type="ECO:0000259" key="5">
    <source>
        <dbReference type="Pfam" id="PF12867"/>
    </source>
</evidence>
<protein>
    <submittedName>
        <fullName evidence="6">5-histidylcysteine sulfoxide synthase/putative 4-mercaptohistidine N1-methyltranferase</fullName>
    </submittedName>
</protein>
<keyword evidence="1" id="KW-0560">Oxidoreductase</keyword>
<name>A0A1H2FT46_9PROT</name>
<keyword evidence="2" id="KW-0408">Iron</keyword>
<dbReference type="InterPro" id="IPR051043">
    <property type="entry name" value="Sulfatase_Mod_Factor_Kinase"/>
</dbReference>
<dbReference type="InterPro" id="IPR027625">
    <property type="entry name" value="OvoA_Cterm"/>
</dbReference>
<dbReference type="Pfam" id="PF12867">
    <property type="entry name" value="DinB_2"/>
    <property type="match status" value="1"/>
</dbReference>
<dbReference type="AlphaFoldDB" id="A0A1H2FT46"/>
<dbReference type="InterPro" id="IPR042095">
    <property type="entry name" value="SUMF_sf"/>
</dbReference>
<dbReference type="InterPro" id="IPR005532">
    <property type="entry name" value="SUMF_dom"/>
</dbReference>
<comment type="pathway">
    <text evidence="3">Amino-acid biosynthesis; ergothioneine biosynthesis.</text>
</comment>
<dbReference type="PANTHER" id="PTHR23150:SF26">
    <property type="entry name" value="GENERIC METHYLTRANSFERASE"/>
    <property type="match status" value="1"/>
</dbReference>
<dbReference type="NCBIfam" id="TIGR04344">
    <property type="entry name" value="ovoA_Nterm"/>
    <property type="match status" value="1"/>
</dbReference>
<sequence length="704" mass="81403">MSRPLFPRTPLLDGDDISLKREEIRHYFHTTLDRYEQLFETLRNDEAYYKKPITLRHPLIFYLGHTATFFVNKLILAGLITERIDSRLESIFAVGVDEMSWDDLNSTHYDWPSVEEVRTYRKSMRTLVDELISTMPLTLPISWESDWWPILMGIEHERIHLETSSVLIRQHALHFVQPHTDWQPCRKSGTAPQNELVHVAAGSITIGKNRTDHQHYGWDNEYGLHTADVPAFQASKFLVSNQEFLPFVEANGYQTEGYWQEEGRSWLKFTQAEHPIFWIRKDDSWHLRLMTEEIPMPWDWPVEINYHEAKAFCNWKAAETKQPVRLPTEDEWYRLYDTAQLSEVPRDTKSCGNLHLDYYASSCPVTEFPYGEFFDIIGNVWQWTETPTYPFSGFDVHPLYDDFTTPTFDGQHNLIKGGSWIACGNESLYSARYAFRRHFFQHAGFRYVVSDAPATLPASNYETDKLLSEYAEFHYGDSYFEVPNFSQALAEIALAAMGNKPMRTALDLGCASGRSTFELARGFDHVTGIDFSARFIGQGVQLSQQGVLRYTLTEEGDLVSYKERTLSDLGLDQVKGRVEFYQGDACNLKSIFTGYDLILAANLIDRLYDPDKLLSSIHTRINTGGMLMIASPYTWLTEHTKKESWVGGFKRDGENFTTLDGLKEILGKNFRLIQGPQSVPFVIRETKRKFQHTLSEVTIWEKIS</sequence>
<dbReference type="EMBL" id="FNLN01000024">
    <property type="protein sequence ID" value="SDU10521.1"/>
    <property type="molecule type" value="Genomic_DNA"/>
</dbReference>
<gene>
    <name evidence="6" type="ORF">SAMN05216406_12431</name>
</gene>
<feature type="domain" description="DinB-like" evidence="5">
    <location>
        <begin position="28"/>
        <end position="163"/>
    </location>
</feature>
<dbReference type="Gene3D" id="3.40.50.150">
    <property type="entry name" value="Vaccinia Virus protein VP39"/>
    <property type="match status" value="1"/>
</dbReference>
<organism evidence="6 7">
    <name type="scientific">Nitrosomonas ureae</name>
    <dbReference type="NCBI Taxonomy" id="44577"/>
    <lineage>
        <taxon>Bacteria</taxon>
        <taxon>Pseudomonadati</taxon>
        <taxon>Pseudomonadota</taxon>
        <taxon>Betaproteobacteria</taxon>
        <taxon>Nitrosomonadales</taxon>
        <taxon>Nitrosomonadaceae</taxon>
        <taxon>Nitrosomonas</taxon>
    </lineage>
</organism>
<dbReference type="Pfam" id="PF03781">
    <property type="entry name" value="FGE-sulfatase"/>
    <property type="match status" value="1"/>
</dbReference>
<dbReference type="NCBIfam" id="TIGR04345">
    <property type="entry name" value="ovoA_Cterm"/>
    <property type="match status" value="1"/>
</dbReference>
<dbReference type="InterPro" id="IPR024775">
    <property type="entry name" value="DinB-like"/>
</dbReference>
<evidence type="ECO:0000313" key="7">
    <source>
        <dbReference type="Proteomes" id="UP000182882"/>
    </source>
</evidence>
<evidence type="ECO:0000256" key="1">
    <source>
        <dbReference type="ARBA" id="ARBA00023002"/>
    </source>
</evidence>
<feature type="domain" description="Sulfatase-modifying factor enzyme-like" evidence="4">
    <location>
        <begin position="194"/>
        <end position="448"/>
    </location>
</feature>
<dbReference type="RefSeq" id="WP_062559058.1">
    <property type="nucleotide sequence ID" value="NZ_CP013341.1"/>
</dbReference>
<dbReference type="Pfam" id="PF13489">
    <property type="entry name" value="Methyltransf_23"/>
    <property type="match status" value="1"/>
</dbReference>
<evidence type="ECO:0000259" key="4">
    <source>
        <dbReference type="Pfam" id="PF03781"/>
    </source>
</evidence>
<dbReference type="InterPro" id="IPR027577">
    <property type="entry name" value="OvoA_Nterm"/>
</dbReference>